<keyword evidence="2" id="KW-1185">Reference proteome</keyword>
<accession>A0A2P4Y9L4</accession>
<dbReference type="EMBL" id="NCKW01004861">
    <property type="protein sequence ID" value="POM74497.1"/>
    <property type="molecule type" value="Genomic_DNA"/>
</dbReference>
<sequence>MELSSISSGILVFLDPSHVPALEALTYVTVVKAQVVVATARVVGSGAEVLQHRVVVAAEADLWPYTFVGHPLAFSGYRLSHIKYNAYLHVQIDGVTQRIQLHDLSCVIIADRLNCVLSIGAGVNVSVLKAAESTIIRITQCDSNFTESPYEPEECVRSFNRRRCEQFKWGANT</sequence>
<name>A0A2P4Y9L4_9STRA</name>
<dbReference type="Proteomes" id="UP000237271">
    <property type="component" value="Unassembled WGS sequence"/>
</dbReference>
<reference evidence="1 2" key="1">
    <citation type="journal article" date="2017" name="Genome Biol. Evol.">
        <title>Phytophthora megakarya and P. palmivora, closely related causal agents of cacao black pod rot, underwent increases in genome sizes and gene numbers by different mechanisms.</title>
        <authorList>
            <person name="Ali S.S."/>
            <person name="Shao J."/>
            <person name="Lary D.J."/>
            <person name="Kronmiller B."/>
            <person name="Shen D."/>
            <person name="Strem M.D."/>
            <person name="Amoako-Attah I."/>
            <person name="Akrofi A.Y."/>
            <person name="Begoude B.A."/>
            <person name="Ten Hoopen G.M."/>
            <person name="Coulibaly K."/>
            <person name="Kebe B.I."/>
            <person name="Melnick R.L."/>
            <person name="Guiltinan M.J."/>
            <person name="Tyler B.M."/>
            <person name="Meinhardt L.W."/>
            <person name="Bailey B.A."/>
        </authorList>
    </citation>
    <scope>NUCLEOTIDE SEQUENCE [LARGE SCALE GENOMIC DNA]</scope>
    <source>
        <strain evidence="2">sbr112.9</strain>
    </source>
</reference>
<evidence type="ECO:0000313" key="1">
    <source>
        <dbReference type="EMBL" id="POM74497.1"/>
    </source>
</evidence>
<organism evidence="1 2">
    <name type="scientific">Phytophthora palmivora</name>
    <dbReference type="NCBI Taxonomy" id="4796"/>
    <lineage>
        <taxon>Eukaryota</taxon>
        <taxon>Sar</taxon>
        <taxon>Stramenopiles</taxon>
        <taxon>Oomycota</taxon>
        <taxon>Peronosporomycetes</taxon>
        <taxon>Peronosporales</taxon>
        <taxon>Peronosporaceae</taxon>
        <taxon>Phytophthora</taxon>
    </lineage>
</organism>
<comment type="caution">
    <text evidence="1">The sequence shown here is derived from an EMBL/GenBank/DDBJ whole genome shotgun (WGS) entry which is preliminary data.</text>
</comment>
<dbReference type="AlphaFoldDB" id="A0A2P4Y9L4"/>
<protein>
    <submittedName>
        <fullName evidence="1">Uncharacterized protein</fullName>
    </submittedName>
</protein>
<proteinExistence type="predicted"/>
<gene>
    <name evidence="1" type="ORF">PHPALM_8534</name>
</gene>
<evidence type="ECO:0000313" key="2">
    <source>
        <dbReference type="Proteomes" id="UP000237271"/>
    </source>
</evidence>